<evidence type="ECO:0000256" key="6">
    <source>
        <dbReference type="HAMAP-Rule" id="MF_00322"/>
    </source>
</evidence>
<evidence type="ECO:0000256" key="7">
    <source>
        <dbReference type="SAM" id="MobiDB-lite"/>
    </source>
</evidence>
<feature type="binding site" evidence="6">
    <location>
        <position position="589"/>
    </location>
    <ligand>
        <name>ATP</name>
        <dbReference type="ChEBI" id="CHEBI:30616"/>
    </ligand>
</feature>
<evidence type="ECO:0000256" key="1">
    <source>
        <dbReference type="ARBA" id="ARBA00022741"/>
    </source>
</evidence>
<dbReference type="GO" id="GO:0003918">
    <property type="term" value="F:DNA topoisomerase type II (double strand cut, ATP-hydrolyzing) activity"/>
    <property type="evidence" value="ECO:0007669"/>
    <property type="project" value="UniProtKB-UniRule"/>
</dbReference>
<dbReference type="InterPro" id="IPR015320">
    <property type="entry name" value="TopoVI_B_transducer"/>
</dbReference>
<dbReference type="CDD" id="cd00823">
    <property type="entry name" value="TopoIIB_Trans"/>
    <property type="match status" value="1"/>
</dbReference>
<keyword evidence="5 6" id="KW-0413">Isomerase</keyword>
<feature type="compositionally biased region" description="Basic residues" evidence="7">
    <location>
        <begin position="27"/>
        <end position="41"/>
    </location>
</feature>
<dbReference type="PIRSF" id="PIRSF006553">
    <property type="entry name" value="TopoVI_B"/>
    <property type="match status" value="1"/>
</dbReference>
<keyword evidence="4 6" id="KW-0238">DNA-binding</keyword>
<feature type="binding site" evidence="6">
    <location>
        <position position="110"/>
    </location>
    <ligand>
        <name>ATP</name>
        <dbReference type="ChEBI" id="CHEBI:30616"/>
    </ligand>
</feature>
<keyword evidence="3 6" id="KW-0799">Topoisomerase</keyword>
<evidence type="ECO:0000256" key="2">
    <source>
        <dbReference type="ARBA" id="ARBA00022840"/>
    </source>
</evidence>
<dbReference type="SUPFAM" id="SSF54211">
    <property type="entry name" value="Ribosomal protein S5 domain 2-like"/>
    <property type="match status" value="2"/>
</dbReference>
<dbReference type="Pfam" id="PF02518">
    <property type="entry name" value="HATPase_c"/>
    <property type="match status" value="1"/>
</dbReference>
<feature type="binding site" evidence="6">
    <location>
        <position position="142"/>
    </location>
    <ligand>
        <name>ATP</name>
        <dbReference type="ChEBI" id="CHEBI:30616"/>
    </ligand>
</feature>
<organism evidence="9 10">
    <name type="scientific">Bythopirellula polymerisocia</name>
    <dbReference type="NCBI Taxonomy" id="2528003"/>
    <lineage>
        <taxon>Bacteria</taxon>
        <taxon>Pseudomonadati</taxon>
        <taxon>Planctomycetota</taxon>
        <taxon>Planctomycetia</taxon>
        <taxon>Pirellulales</taxon>
        <taxon>Lacipirellulaceae</taxon>
        <taxon>Bythopirellula</taxon>
    </lineage>
</organism>
<dbReference type="Proteomes" id="UP000318437">
    <property type="component" value="Unassembled WGS sequence"/>
</dbReference>
<dbReference type="InterPro" id="IPR010979">
    <property type="entry name" value="Ribosomal_uS13-like_H2TH"/>
</dbReference>
<feature type="compositionally biased region" description="Basic residues" evidence="7">
    <location>
        <begin position="9"/>
        <end position="20"/>
    </location>
</feature>
<dbReference type="SUPFAM" id="SSF46946">
    <property type="entry name" value="S13-like H2TH domain"/>
    <property type="match status" value="2"/>
</dbReference>
<dbReference type="InterPro" id="IPR036890">
    <property type="entry name" value="HATPase_C_sf"/>
</dbReference>
<dbReference type="SUPFAM" id="SSF55874">
    <property type="entry name" value="ATPase domain of HSP90 chaperone/DNA topoisomerase II/histidine kinase"/>
    <property type="match status" value="1"/>
</dbReference>
<keyword evidence="2 6" id="KW-0067">ATP-binding</keyword>
<sequence length="721" mass="79945">MGDVALATAKKKTVKKKVRAAKPATRSVKKKKVKKKVRKKTPSASADAEMQHSPAASNGVAPKRRSTAKAMAATQRDISVSEFFAKNRHLLGFDNPRKALLTTVKEAVDNSLDACEEAGILPEIWVHIQQTANDRYKVGIQDNGPGILKKQIPLIFGKLLYGSKFHRLRQSRGQQGIGISAAGMYGVQTTGKPVKIISKVGARKPAHYYEIQIDTKKNEPRILNGKGEGVDIPPGESGKAYIEKHGIEWVEQPHGTRVTIELEAKFVRGRGSVGEYLEQTAIANPHITLNYEDPDDFVYTYERSTKVLPPEPKEIKPHPYGVELGRLAAMLEETQGSTLSEFLTSRFSRVTSPLARRICQTAGVGTRTNTHKVGRKEAELLFHAIQKTKISPPATDCICPIGEDLILKGMHKVVPGEFYAAATRPPAVYRGNPFQIEVGLTYGGSAPTQNISKDLLLDLLEETDARTVRQFLVHTFNGLGGEGADKIIKTASIGTRQTPSKLKPKEIEALFTAMKNVNIAEGQSMEVLRYANRVPLQFQQSACAITQTILNTNWRSYGLSQSRGGLPKGPVSLMVHIASVWVPFTSESKEAIANYPEIQKEIRLGLQAVGRKLGMFLRRRLRVKQQSDRREIFLRYLKEVSTAVSEINGVKQPELYEQLLSVAKRRTADADMKLDERGKKIQEDPTQLDLGENVLIVDPTQHEAAINRVEIEEEPEEAYEE</sequence>
<dbReference type="GO" id="GO:0005524">
    <property type="term" value="F:ATP binding"/>
    <property type="evidence" value="ECO:0007669"/>
    <property type="project" value="UniProtKB-UniRule"/>
</dbReference>
<name>A0A5C6D567_9BACT</name>
<dbReference type="NCBIfam" id="NF003218">
    <property type="entry name" value="PRK04184.1"/>
    <property type="match status" value="1"/>
</dbReference>
<dbReference type="Pfam" id="PF09239">
    <property type="entry name" value="Topo-VIb_trans"/>
    <property type="match status" value="2"/>
</dbReference>
<dbReference type="InterPro" id="IPR005734">
    <property type="entry name" value="TopoVI_B"/>
</dbReference>
<dbReference type="GO" id="GO:0003677">
    <property type="term" value="F:DNA binding"/>
    <property type="evidence" value="ECO:0007669"/>
    <property type="project" value="UniProtKB-UniRule"/>
</dbReference>
<evidence type="ECO:0000256" key="4">
    <source>
        <dbReference type="ARBA" id="ARBA00023125"/>
    </source>
</evidence>
<dbReference type="HAMAP" id="MF_00322">
    <property type="entry name" value="Top6B"/>
    <property type="match status" value="1"/>
</dbReference>
<comment type="catalytic activity">
    <reaction evidence="6">
        <text>ATP-dependent breakage, passage and rejoining of double-stranded DNA.</text>
        <dbReference type="EC" id="5.6.2.2"/>
    </reaction>
</comment>
<evidence type="ECO:0000256" key="3">
    <source>
        <dbReference type="ARBA" id="ARBA00023029"/>
    </source>
</evidence>
<proteinExistence type="inferred from homology"/>
<dbReference type="PANTHER" id="PTHR48444">
    <property type="entry name" value="DNA TOPOISOMERASE 6 SUBUNIT B"/>
    <property type="match status" value="1"/>
</dbReference>
<keyword evidence="1 6" id="KW-0547">Nucleotide-binding</keyword>
<dbReference type="Gene3D" id="1.10.8.50">
    <property type="match status" value="2"/>
</dbReference>
<reference evidence="9 10" key="1">
    <citation type="submission" date="2019-02" db="EMBL/GenBank/DDBJ databases">
        <title>Deep-cultivation of Planctomycetes and their phenomic and genomic characterization uncovers novel biology.</title>
        <authorList>
            <person name="Wiegand S."/>
            <person name="Jogler M."/>
            <person name="Boedeker C."/>
            <person name="Pinto D."/>
            <person name="Vollmers J."/>
            <person name="Rivas-Marin E."/>
            <person name="Kohn T."/>
            <person name="Peeters S.H."/>
            <person name="Heuer A."/>
            <person name="Rast P."/>
            <person name="Oberbeckmann S."/>
            <person name="Bunk B."/>
            <person name="Jeske O."/>
            <person name="Meyerdierks A."/>
            <person name="Storesund J.E."/>
            <person name="Kallscheuer N."/>
            <person name="Luecker S."/>
            <person name="Lage O.M."/>
            <person name="Pohl T."/>
            <person name="Merkel B.J."/>
            <person name="Hornburger P."/>
            <person name="Mueller R.-W."/>
            <person name="Bruemmer F."/>
            <person name="Labrenz M."/>
            <person name="Spormann A.M."/>
            <person name="Op Den Camp H."/>
            <person name="Overmann J."/>
            <person name="Amann R."/>
            <person name="Jetten M.S.M."/>
            <person name="Mascher T."/>
            <person name="Medema M.H."/>
            <person name="Devos D.P."/>
            <person name="Kaster A.-K."/>
            <person name="Ovreas L."/>
            <person name="Rohde M."/>
            <person name="Galperin M.Y."/>
            <person name="Jogler C."/>
        </authorList>
    </citation>
    <scope>NUCLEOTIDE SEQUENCE [LARGE SCALE GENOMIC DNA]</scope>
    <source>
        <strain evidence="9 10">Pla144</strain>
    </source>
</reference>
<feature type="binding site" evidence="6">
    <location>
        <begin position="173"/>
        <end position="180"/>
    </location>
    <ligand>
        <name>ATP</name>
        <dbReference type="ChEBI" id="CHEBI:30616"/>
    </ligand>
</feature>
<feature type="region of interest" description="Disordered" evidence="7">
    <location>
        <begin position="1"/>
        <end position="72"/>
    </location>
</feature>
<dbReference type="SMART" id="SM00387">
    <property type="entry name" value="HATPase_c"/>
    <property type="match status" value="1"/>
</dbReference>
<dbReference type="GO" id="GO:0006265">
    <property type="term" value="P:DNA topological change"/>
    <property type="evidence" value="ECO:0007669"/>
    <property type="project" value="UniProtKB-UniRule"/>
</dbReference>
<protein>
    <recommendedName>
        <fullName evidence="6">Type 2 DNA topoisomerase 6 subunit B</fullName>
        <ecNumber evidence="6">5.6.2.2</ecNumber>
    </recommendedName>
    <alternativeName>
        <fullName evidence="6">Type II DNA topoisomerase VI subunit B</fullName>
        <shortName evidence="6">TopoVI-B</shortName>
    </alternativeName>
</protein>
<dbReference type="GO" id="GO:0006260">
    <property type="term" value="P:DNA replication"/>
    <property type="evidence" value="ECO:0007669"/>
    <property type="project" value="UniProtKB-UniRule"/>
</dbReference>
<gene>
    <name evidence="6" type="primary">top6B</name>
    <name evidence="9" type="ORF">Pla144_11520</name>
</gene>
<evidence type="ECO:0000313" key="10">
    <source>
        <dbReference type="Proteomes" id="UP000318437"/>
    </source>
</evidence>
<dbReference type="InterPro" id="IPR003594">
    <property type="entry name" value="HATPase_dom"/>
</dbReference>
<comment type="function">
    <text evidence="6">Relaxes both positive and negative superturns and exhibits a strong decatenase activity.</text>
</comment>
<keyword evidence="10" id="KW-1185">Reference proteome</keyword>
<evidence type="ECO:0000313" key="9">
    <source>
        <dbReference type="EMBL" id="TWU30366.1"/>
    </source>
</evidence>
<evidence type="ECO:0000259" key="8">
    <source>
        <dbReference type="SMART" id="SM00387"/>
    </source>
</evidence>
<accession>A0A5C6D567</accession>
<dbReference type="EMBL" id="SJPS01000001">
    <property type="protein sequence ID" value="TWU30366.1"/>
    <property type="molecule type" value="Genomic_DNA"/>
</dbReference>
<dbReference type="Gene3D" id="3.30.565.10">
    <property type="entry name" value="Histidine kinase-like ATPase, C-terminal domain"/>
    <property type="match status" value="1"/>
</dbReference>
<comment type="similarity">
    <text evidence="6">Belongs to the TOP6B family.</text>
</comment>
<dbReference type="EC" id="5.6.2.2" evidence="6"/>
<evidence type="ECO:0000256" key="5">
    <source>
        <dbReference type="ARBA" id="ARBA00023235"/>
    </source>
</evidence>
<feature type="binding site" evidence="6">
    <location>
        <begin position="163"/>
        <end position="164"/>
    </location>
    <ligand>
        <name>ATP</name>
        <dbReference type="ChEBI" id="CHEBI:30616"/>
    </ligand>
</feature>
<dbReference type="InterPro" id="IPR014721">
    <property type="entry name" value="Ribsml_uS5_D2-typ_fold_subgr"/>
</dbReference>
<dbReference type="Gene3D" id="3.30.230.10">
    <property type="match status" value="1"/>
</dbReference>
<dbReference type="AlphaFoldDB" id="A0A5C6D567"/>
<dbReference type="PANTHER" id="PTHR48444:SF1">
    <property type="entry name" value="DNA TOPOISOMERASE 6 SUBUNIT B"/>
    <property type="match status" value="1"/>
</dbReference>
<feature type="domain" description="Histidine kinase/HSP90-like ATPase" evidence="8">
    <location>
        <begin position="95"/>
        <end position="266"/>
    </location>
</feature>
<comment type="subunit">
    <text evidence="6">Homodimer. Heterotetramer of two Top6A and two Top6B chains.</text>
</comment>
<dbReference type="InterPro" id="IPR020568">
    <property type="entry name" value="Ribosomal_Su5_D2-typ_SF"/>
</dbReference>
<comment type="caution">
    <text evidence="9">The sequence shown here is derived from an EMBL/GenBank/DDBJ whole genome shotgun (WGS) entry which is preliminary data.</text>
</comment>